<dbReference type="Pfam" id="PF17820">
    <property type="entry name" value="PDZ_6"/>
    <property type="match status" value="1"/>
</dbReference>
<dbReference type="InterPro" id="IPR041489">
    <property type="entry name" value="PDZ_6"/>
</dbReference>
<dbReference type="PANTHER" id="PTHR32060">
    <property type="entry name" value="TAIL-SPECIFIC PROTEASE"/>
    <property type="match status" value="1"/>
</dbReference>
<dbReference type="InterPro" id="IPR002477">
    <property type="entry name" value="Peptidoglycan-bd-like"/>
</dbReference>
<dbReference type="SMART" id="SM00245">
    <property type="entry name" value="TSPc"/>
    <property type="match status" value="1"/>
</dbReference>
<evidence type="ECO:0000259" key="6">
    <source>
        <dbReference type="PROSITE" id="PS50106"/>
    </source>
</evidence>
<gene>
    <name evidence="7" type="ORF">JOC94_004626</name>
</gene>
<dbReference type="RefSeq" id="WP_077111611.1">
    <property type="nucleotide sequence ID" value="NZ_JAFBFH010000057.1"/>
</dbReference>
<sequence length="478" mass="53356">MKKRWLAIIAAFSFFVGVGGTYTGIKWMDSREQERPPETKGENDISMISAHLEKVEQVYRLIQEAYVEKVESEQLVQGAIQGMIGTLKDPYSVYMDKETAEQFNEHLDSSFEGIGAQVTIENGKLVIVAPIKNTPAEKVGLKPRDQIIKINGESIEGLDLYEATNKIRGEKGTVVTLDIIRKGASKPFQVEITREEVPILTVFSEIKESDGKKIGYLEITSFSEGTARDFRKELAKLEEKKIKGLVIDVRGNPGGMLSSVEEILQQLVTDKKPYIQIEERNGNKSPYFSNLKQRKPYPITVLIDEGSASASEILAGALNEVEGYHLVGVRTFGKGTVQQAIPLEDGSNVKLTMFKWLTPEGNWIHDKGIEPTIEVTQPEYYYAHSLNVEKQLVRDMNSEEVKIAQQLLAGLGYGPGRTDGYFDGQTERAVKAFQSVEKIPVTGKVDPKTAARLEAAIMKRIEDERNDLQLQVSLKALK</sequence>
<dbReference type="Pfam" id="PF22694">
    <property type="entry name" value="CtpB_N-like"/>
    <property type="match status" value="1"/>
</dbReference>
<dbReference type="SMART" id="SM00228">
    <property type="entry name" value="PDZ"/>
    <property type="match status" value="1"/>
</dbReference>
<dbReference type="GO" id="GO:0006508">
    <property type="term" value="P:proteolysis"/>
    <property type="evidence" value="ECO:0007669"/>
    <property type="project" value="UniProtKB-KW"/>
</dbReference>
<comment type="similarity">
    <text evidence="1 5">Belongs to the peptidase S41A family.</text>
</comment>
<dbReference type="InterPro" id="IPR001478">
    <property type="entry name" value="PDZ"/>
</dbReference>
<dbReference type="SUPFAM" id="SSF47090">
    <property type="entry name" value="PGBD-like"/>
    <property type="match status" value="1"/>
</dbReference>
<dbReference type="InterPro" id="IPR055210">
    <property type="entry name" value="CtpA/B_N"/>
</dbReference>
<accession>A0ABS2RD65</accession>
<dbReference type="InterPro" id="IPR029045">
    <property type="entry name" value="ClpP/crotonase-like_dom_sf"/>
</dbReference>
<proteinExistence type="inferred from homology"/>
<keyword evidence="3 5" id="KW-0378">Hydrolase</keyword>
<dbReference type="Proteomes" id="UP000823485">
    <property type="component" value="Unassembled WGS sequence"/>
</dbReference>
<feature type="domain" description="PDZ" evidence="6">
    <location>
        <begin position="92"/>
        <end position="174"/>
    </location>
</feature>
<keyword evidence="8" id="KW-1185">Reference proteome</keyword>
<dbReference type="CDD" id="cd07560">
    <property type="entry name" value="Peptidase_S41_CPP"/>
    <property type="match status" value="1"/>
</dbReference>
<dbReference type="InterPro" id="IPR036365">
    <property type="entry name" value="PGBD-like_sf"/>
</dbReference>
<dbReference type="InterPro" id="IPR036366">
    <property type="entry name" value="PGBDSf"/>
</dbReference>
<comment type="caution">
    <text evidence="7">The sequence shown here is derived from an EMBL/GenBank/DDBJ whole genome shotgun (WGS) entry which is preliminary data.</text>
</comment>
<name>A0ABS2RD65_9BACI</name>
<dbReference type="EMBL" id="JAFBFH010000057">
    <property type="protein sequence ID" value="MBM7717595.1"/>
    <property type="molecule type" value="Genomic_DNA"/>
</dbReference>
<evidence type="ECO:0000256" key="1">
    <source>
        <dbReference type="ARBA" id="ARBA00009179"/>
    </source>
</evidence>
<evidence type="ECO:0000256" key="3">
    <source>
        <dbReference type="ARBA" id="ARBA00022801"/>
    </source>
</evidence>
<dbReference type="InterPro" id="IPR005151">
    <property type="entry name" value="Tail-specific_protease"/>
</dbReference>
<dbReference type="Pfam" id="PF03572">
    <property type="entry name" value="Peptidase_S41"/>
    <property type="match status" value="1"/>
</dbReference>
<dbReference type="Gene3D" id="1.10.101.10">
    <property type="entry name" value="PGBD-like superfamily/PGBD"/>
    <property type="match status" value="1"/>
</dbReference>
<dbReference type="InterPro" id="IPR036034">
    <property type="entry name" value="PDZ_sf"/>
</dbReference>
<dbReference type="GO" id="GO:0004252">
    <property type="term" value="F:serine-type endopeptidase activity"/>
    <property type="evidence" value="ECO:0007669"/>
    <property type="project" value="UniProtKB-EC"/>
</dbReference>
<dbReference type="CDD" id="cd06782">
    <property type="entry name" value="cpPDZ_CPP-like"/>
    <property type="match status" value="1"/>
</dbReference>
<dbReference type="EC" id="3.4.21.102" evidence="7"/>
<evidence type="ECO:0000256" key="4">
    <source>
        <dbReference type="ARBA" id="ARBA00022825"/>
    </source>
</evidence>
<dbReference type="InterPro" id="IPR004447">
    <property type="entry name" value="Peptidase_S41A"/>
</dbReference>
<keyword evidence="2 5" id="KW-0645">Protease</keyword>
<dbReference type="PANTHER" id="PTHR32060:SF29">
    <property type="entry name" value="CARBOXY-TERMINAL PROCESSING PROTEASE CTPB"/>
    <property type="match status" value="1"/>
</dbReference>
<dbReference type="Gene3D" id="3.90.226.10">
    <property type="entry name" value="2-enoyl-CoA Hydratase, Chain A, domain 1"/>
    <property type="match status" value="1"/>
</dbReference>
<dbReference type="Gene3D" id="2.30.42.10">
    <property type="match status" value="1"/>
</dbReference>
<dbReference type="Gene3D" id="3.30.750.44">
    <property type="match status" value="1"/>
</dbReference>
<protein>
    <submittedName>
        <fullName evidence="7">Carboxyl-terminal processing protease</fullName>
        <ecNumber evidence="7">3.4.21.102</ecNumber>
    </submittedName>
</protein>
<keyword evidence="4 5" id="KW-0720">Serine protease</keyword>
<evidence type="ECO:0000313" key="7">
    <source>
        <dbReference type="EMBL" id="MBM7717595.1"/>
    </source>
</evidence>
<dbReference type="NCBIfam" id="TIGR00225">
    <property type="entry name" value="prc"/>
    <property type="match status" value="1"/>
</dbReference>
<organism evidence="7 8">
    <name type="scientific">Siminovitchia thermophila</name>
    <dbReference type="NCBI Taxonomy" id="1245522"/>
    <lineage>
        <taxon>Bacteria</taxon>
        <taxon>Bacillati</taxon>
        <taxon>Bacillota</taxon>
        <taxon>Bacilli</taxon>
        <taxon>Bacillales</taxon>
        <taxon>Bacillaceae</taxon>
        <taxon>Siminovitchia</taxon>
    </lineage>
</organism>
<evidence type="ECO:0000256" key="5">
    <source>
        <dbReference type="RuleBase" id="RU004404"/>
    </source>
</evidence>
<dbReference type="Pfam" id="PF01471">
    <property type="entry name" value="PG_binding_1"/>
    <property type="match status" value="1"/>
</dbReference>
<evidence type="ECO:0000313" key="8">
    <source>
        <dbReference type="Proteomes" id="UP000823485"/>
    </source>
</evidence>
<dbReference type="SUPFAM" id="SSF52096">
    <property type="entry name" value="ClpP/crotonase"/>
    <property type="match status" value="1"/>
</dbReference>
<dbReference type="PROSITE" id="PS50106">
    <property type="entry name" value="PDZ"/>
    <property type="match status" value="1"/>
</dbReference>
<dbReference type="SUPFAM" id="SSF50156">
    <property type="entry name" value="PDZ domain-like"/>
    <property type="match status" value="1"/>
</dbReference>
<evidence type="ECO:0000256" key="2">
    <source>
        <dbReference type="ARBA" id="ARBA00022670"/>
    </source>
</evidence>
<reference evidence="7 8" key="1">
    <citation type="submission" date="2021-01" db="EMBL/GenBank/DDBJ databases">
        <title>Genomic Encyclopedia of Type Strains, Phase IV (KMG-IV): sequencing the most valuable type-strain genomes for metagenomic binning, comparative biology and taxonomic classification.</title>
        <authorList>
            <person name="Goeker M."/>
        </authorList>
    </citation>
    <scope>NUCLEOTIDE SEQUENCE [LARGE SCALE GENOMIC DNA]</scope>
    <source>
        <strain evidence="7 8">DSM 105453</strain>
    </source>
</reference>